<dbReference type="RefSeq" id="WP_011996696.1">
    <property type="nucleotide sequence ID" value="NC_009727.1"/>
</dbReference>
<dbReference type="GO" id="GO:0004739">
    <property type="term" value="F:pyruvate dehydrogenase (acetyl-transferring) activity"/>
    <property type="evidence" value="ECO:0007669"/>
    <property type="project" value="UniProtKB-EC"/>
</dbReference>
<dbReference type="KEGG" id="cbd:CBUD_0707"/>
<dbReference type="EMBL" id="CP000733">
    <property type="protein sequence ID" value="ABS78039.2"/>
    <property type="molecule type" value="Genomic_DNA"/>
</dbReference>
<evidence type="ECO:0000256" key="1">
    <source>
        <dbReference type="ARBA" id="ARBA00001964"/>
    </source>
</evidence>
<dbReference type="InterPro" id="IPR001017">
    <property type="entry name" value="DH_E1"/>
</dbReference>
<dbReference type="AlphaFoldDB" id="A9KCA9"/>
<name>A9KCA9_COXBN</name>
<evidence type="ECO:0000256" key="2">
    <source>
        <dbReference type="ARBA" id="ARBA00023002"/>
    </source>
</evidence>
<sequence length="349" mass="39560">MTSEASIRMQDWNQYKELLYKLLRIRMIEEEIVLQYPKGKMRCPTHLSIGQEAIPIMVCENLHNTDLMVSTHRAHAHYLAKGGNLKALIAELHGKVTGATAGRGGSMNLSDLSVGFVASTAIVANTVPIGVGLAFSQKLKKSNVITTIFLGDAAVEEGVVYESLNFAVLKRLPVLFVCENNLYSVNTPLHLRQPANRAIHEMAKGIGAKTQNIDGNDIPTSFHSVCEVMKDLRENGGVWFLEFQTYRFKVHCGPEEETFTDRSKTEFDHWLARDPLSLLQSQLLTAKTVSPEEIDKWRHEIQNEIDEAFTFAESSPYPPPEDRFRYRYADSRNEWLRHQLDKQKDEVLT</sequence>
<dbReference type="Pfam" id="PF00676">
    <property type="entry name" value="E1_dh"/>
    <property type="match status" value="1"/>
</dbReference>
<reference evidence="5 6" key="1">
    <citation type="journal article" date="2009" name="Infect. Immun.">
        <title>Comparative genomics reveal extensive transposon-mediated genomic plasticity and diversity among potential effector proteins within the genus Coxiella.</title>
        <authorList>
            <person name="Beare P.A."/>
            <person name="Unsworth N."/>
            <person name="Andoh M."/>
            <person name="Voth D.E."/>
            <person name="Omsland A."/>
            <person name="Gilk S.D."/>
            <person name="Williams K.P."/>
            <person name="Sobral B.W."/>
            <person name="Kupko J.J.III."/>
            <person name="Porcella S.F."/>
            <person name="Samuel J.E."/>
            <person name="Heinzen R.A."/>
        </authorList>
    </citation>
    <scope>NUCLEOTIDE SEQUENCE [LARGE SCALE GENOMIC DNA]</scope>
    <source>
        <strain evidence="5 6">Dugway 5J108-111</strain>
    </source>
</reference>
<dbReference type="Gene3D" id="3.40.50.970">
    <property type="match status" value="1"/>
</dbReference>
<protein>
    <submittedName>
        <fullName evidence="5">Pyruvate dehydrogenase E1 component alpha subunit</fullName>
        <ecNumber evidence="5">1.2.4.1</ecNumber>
    </submittedName>
</protein>
<dbReference type="PANTHER" id="PTHR11516">
    <property type="entry name" value="PYRUVATE DEHYDROGENASE E1 COMPONENT, ALPHA SUBUNIT BACTERIAL AND ORGANELLAR"/>
    <property type="match status" value="1"/>
</dbReference>
<keyword evidence="5" id="KW-0670">Pyruvate</keyword>
<keyword evidence="3" id="KW-0786">Thiamine pyrophosphate</keyword>
<keyword evidence="2 5" id="KW-0560">Oxidoreductase</keyword>
<comment type="cofactor">
    <cofactor evidence="1">
        <name>thiamine diphosphate</name>
        <dbReference type="ChEBI" id="CHEBI:58937"/>
    </cofactor>
</comment>
<dbReference type="InterPro" id="IPR050642">
    <property type="entry name" value="PDH_E1_Alpha_Subunit"/>
</dbReference>
<dbReference type="HOGENOM" id="CLU_029393_5_0_6"/>
<proteinExistence type="predicted"/>
<dbReference type="CDD" id="cd02000">
    <property type="entry name" value="TPP_E1_PDC_ADC_BCADC"/>
    <property type="match status" value="1"/>
</dbReference>
<feature type="domain" description="Dehydrogenase E1 component" evidence="4">
    <location>
        <begin position="21"/>
        <end position="321"/>
    </location>
</feature>
<dbReference type="EC" id="1.2.4.1" evidence="5"/>
<dbReference type="SUPFAM" id="SSF52518">
    <property type="entry name" value="Thiamin diphosphate-binding fold (THDP-binding)"/>
    <property type="match status" value="1"/>
</dbReference>
<evidence type="ECO:0000313" key="6">
    <source>
        <dbReference type="Proteomes" id="UP000008555"/>
    </source>
</evidence>
<evidence type="ECO:0000313" key="5">
    <source>
        <dbReference type="EMBL" id="ABS78039.2"/>
    </source>
</evidence>
<gene>
    <name evidence="5" type="ordered locus">CBUD_0707</name>
</gene>
<dbReference type="PANTHER" id="PTHR11516:SF60">
    <property type="entry name" value="PYRUVATE DEHYDROGENASE E1 COMPONENT SUBUNIT ALPHA"/>
    <property type="match status" value="1"/>
</dbReference>
<organism evidence="5 6">
    <name type="scientific">Coxiella burnetii (strain Dugway 5J108-111)</name>
    <dbReference type="NCBI Taxonomy" id="434922"/>
    <lineage>
        <taxon>Bacteria</taxon>
        <taxon>Pseudomonadati</taxon>
        <taxon>Pseudomonadota</taxon>
        <taxon>Gammaproteobacteria</taxon>
        <taxon>Legionellales</taxon>
        <taxon>Coxiellaceae</taxon>
        <taxon>Coxiella</taxon>
    </lineage>
</organism>
<evidence type="ECO:0000259" key="4">
    <source>
        <dbReference type="Pfam" id="PF00676"/>
    </source>
</evidence>
<accession>A9KCA9</accession>
<dbReference type="GO" id="GO:0006086">
    <property type="term" value="P:pyruvate decarboxylation to acetyl-CoA"/>
    <property type="evidence" value="ECO:0007669"/>
    <property type="project" value="TreeGrafter"/>
</dbReference>
<dbReference type="Proteomes" id="UP000008555">
    <property type="component" value="Chromosome"/>
</dbReference>
<evidence type="ECO:0000256" key="3">
    <source>
        <dbReference type="ARBA" id="ARBA00023052"/>
    </source>
</evidence>
<dbReference type="InterPro" id="IPR029061">
    <property type="entry name" value="THDP-binding"/>
</dbReference>